<dbReference type="Proteomes" id="UP000280501">
    <property type="component" value="Unassembled WGS sequence"/>
</dbReference>
<dbReference type="SUPFAM" id="SSF46689">
    <property type="entry name" value="Homeodomain-like"/>
    <property type="match status" value="1"/>
</dbReference>
<reference evidence="4 5" key="1">
    <citation type="submission" date="2018-11" db="EMBL/GenBank/DDBJ databases">
        <title>Sequencing the genomes of 1000 actinobacteria strains.</title>
        <authorList>
            <person name="Klenk H.-P."/>
        </authorList>
    </citation>
    <scope>NUCLEOTIDE SEQUENCE [LARGE SCALE GENOMIC DNA]</scope>
    <source>
        <strain evidence="4 5">DSM 15700</strain>
    </source>
</reference>
<dbReference type="Pfam" id="PF17932">
    <property type="entry name" value="TetR_C_24"/>
    <property type="match status" value="1"/>
</dbReference>
<keyword evidence="5" id="KW-1185">Reference proteome</keyword>
<feature type="DNA-binding region" description="H-T-H motif" evidence="2">
    <location>
        <begin position="43"/>
        <end position="62"/>
    </location>
</feature>
<dbReference type="GO" id="GO:0003700">
    <property type="term" value="F:DNA-binding transcription factor activity"/>
    <property type="evidence" value="ECO:0007669"/>
    <property type="project" value="TreeGrafter"/>
</dbReference>
<keyword evidence="1 2" id="KW-0238">DNA-binding</keyword>
<dbReference type="SUPFAM" id="SSF48498">
    <property type="entry name" value="Tetracyclin repressor-like, C-terminal domain"/>
    <property type="match status" value="1"/>
</dbReference>
<sequence length="218" mass="23874">MAITTSRTTGGILPDGQQLTASRRRLFSMALQLFGERGYHAVSVRDITDALDQQPGAIYAHVSSKQQLLFELVKIGLEEHRDRLRAAVHAAGSDPVDQIRELVRAHVAVNLDYPALARMIAQETRSLDSEQREFALAVRAEAERTLTEVIEAGQRLGLFSETDTFLAVTAIGAIGIRAAEWWTPGAPRTRDEVAETYAQFALRLVCAAPQAPTPPVSD</sequence>
<evidence type="ECO:0000256" key="2">
    <source>
        <dbReference type="PROSITE-ProRule" id="PRU00335"/>
    </source>
</evidence>
<dbReference type="InterPro" id="IPR050109">
    <property type="entry name" value="HTH-type_TetR-like_transc_reg"/>
</dbReference>
<name>A0A3N4ZSD2_9MICO</name>
<dbReference type="GO" id="GO:0000976">
    <property type="term" value="F:transcription cis-regulatory region binding"/>
    <property type="evidence" value="ECO:0007669"/>
    <property type="project" value="TreeGrafter"/>
</dbReference>
<dbReference type="PANTHER" id="PTHR30055:SF200">
    <property type="entry name" value="HTH-TYPE TRANSCRIPTIONAL REPRESSOR BDCR"/>
    <property type="match status" value="1"/>
</dbReference>
<dbReference type="PROSITE" id="PS01081">
    <property type="entry name" value="HTH_TETR_1"/>
    <property type="match status" value="1"/>
</dbReference>
<dbReference type="InterPro" id="IPR036271">
    <property type="entry name" value="Tet_transcr_reg_TetR-rel_C_sf"/>
</dbReference>
<dbReference type="PROSITE" id="PS50977">
    <property type="entry name" value="HTH_TETR_2"/>
    <property type="match status" value="1"/>
</dbReference>
<proteinExistence type="predicted"/>
<dbReference type="InterPro" id="IPR041490">
    <property type="entry name" value="KstR2_TetR_C"/>
</dbReference>
<comment type="caution">
    <text evidence="4">The sequence shown here is derived from an EMBL/GenBank/DDBJ whole genome shotgun (WGS) entry which is preliminary data.</text>
</comment>
<evidence type="ECO:0000313" key="4">
    <source>
        <dbReference type="EMBL" id="RPF22651.1"/>
    </source>
</evidence>
<dbReference type="AlphaFoldDB" id="A0A3N4ZSD2"/>
<dbReference type="Pfam" id="PF00440">
    <property type="entry name" value="TetR_N"/>
    <property type="match status" value="1"/>
</dbReference>
<dbReference type="InterPro" id="IPR009057">
    <property type="entry name" value="Homeodomain-like_sf"/>
</dbReference>
<organism evidence="4 5">
    <name type="scientific">Myceligenerans xiligouense</name>
    <dbReference type="NCBI Taxonomy" id="253184"/>
    <lineage>
        <taxon>Bacteria</taxon>
        <taxon>Bacillati</taxon>
        <taxon>Actinomycetota</taxon>
        <taxon>Actinomycetes</taxon>
        <taxon>Micrococcales</taxon>
        <taxon>Promicromonosporaceae</taxon>
        <taxon>Myceligenerans</taxon>
    </lineage>
</organism>
<dbReference type="PRINTS" id="PR00455">
    <property type="entry name" value="HTHTETR"/>
</dbReference>
<gene>
    <name evidence="4" type="ORF">EDD34_3320</name>
</gene>
<dbReference type="InterPro" id="IPR001647">
    <property type="entry name" value="HTH_TetR"/>
</dbReference>
<dbReference type="InterPro" id="IPR023772">
    <property type="entry name" value="DNA-bd_HTH_TetR-type_CS"/>
</dbReference>
<evidence type="ECO:0000256" key="1">
    <source>
        <dbReference type="ARBA" id="ARBA00023125"/>
    </source>
</evidence>
<accession>A0A3N4ZSD2</accession>
<evidence type="ECO:0000259" key="3">
    <source>
        <dbReference type="PROSITE" id="PS50977"/>
    </source>
</evidence>
<dbReference type="EMBL" id="RKQZ01000001">
    <property type="protein sequence ID" value="RPF22651.1"/>
    <property type="molecule type" value="Genomic_DNA"/>
</dbReference>
<dbReference type="RefSeq" id="WP_170177106.1">
    <property type="nucleotide sequence ID" value="NZ_RKQZ01000001.1"/>
</dbReference>
<dbReference type="Gene3D" id="1.10.357.10">
    <property type="entry name" value="Tetracycline Repressor, domain 2"/>
    <property type="match status" value="1"/>
</dbReference>
<feature type="domain" description="HTH tetR-type" evidence="3">
    <location>
        <begin position="20"/>
        <end position="80"/>
    </location>
</feature>
<protein>
    <submittedName>
        <fullName evidence="4">TetR family transcriptional regulator</fullName>
    </submittedName>
</protein>
<dbReference type="PANTHER" id="PTHR30055">
    <property type="entry name" value="HTH-TYPE TRANSCRIPTIONAL REGULATOR RUTR"/>
    <property type="match status" value="1"/>
</dbReference>
<evidence type="ECO:0000313" key="5">
    <source>
        <dbReference type="Proteomes" id="UP000280501"/>
    </source>
</evidence>